<feature type="domain" description="Core-binding (CB)" evidence="13">
    <location>
        <begin position="1"/>
        <end position="85"/>
    </location>
</feature>
<dbReference type="InterPro" id="IPR044068">
    <property type="entry name" value="CB"/>
</dbReference>
<feature type="active site" evidence="11">
    <location>
        <position position="170"/>
    </location>
</feature>
<evidence type="ECO:0000256" key="4">
    <source>
        <dbReference type="ARBA" id="ARBA00022490"/>
    </source>
</evidence>
<dbReference type="Gene3D" id="1.10.443.10">
    <property type="entry name" value="Intergrase catalytic core"/>
    <property type="match status" value="1"/>
</dbReference>
<comment type="function">
    <text evidence="11">Site-specific tyrosine recombinase, which acts by catalyzing the cutting and rejoining of the recombining DNA molecules. The XerC-XerD complex is essential to convert dimers of the bacterial chromosome into monomers to permit their segregation at cell division. It also contributes to the segregational stability of plasmids.</text>
</comment>
<dbReference type="Pfam" id="PF02899">
    <property type="entry name" value="Phage_int_SAM_1"/>
    <property type="match status" value="1"/>
</dbReference>
<evidence type="ECO:0000256" key="7">
    <source>
        <dbReference type="ARBA" id="ARBA00022908"/>
    </source>
</evidence>
<keyword evidence="15" id="KW-1185">Reference proteome</keyword>
<dbReference type="InterPro" id="IPR010998">
    <property type="entry name" value="Integrase_recombinase_N"/>
</dbReference>
<evidence type="ECO:0000313" key="14">
    <source>
        <dbReference type="EMBL" id="VUZ83660.1"/>
    </source>
</evidence>
<dbReference type="GO" id="GO:0003677">
    <property type="term" value="F:DNA binding"/>
    <property type="evidence" value="ECO:0007669"/>
    <property type="project" value="UniProtKB-UniRule"/>
</dbReference>
<dbReference type="GO" id="GO:0007059">
    <property type="term" value="P:chromosome segregation"/>
    <property type="evidence" value="ECO:0007669"/>
    <property type="project" value="UniProtKB-UniRule"/>
</dbReference>
<keyword evidence="8 11" id="KW-0238">DNA-binding</keyword>
<feature type="active site" evidence="11">
    <location>
        <position position="146"/>
    </location>
</feature>
<comment type="subcellular location">
    <subcellularLocation>
        <location evidence="1 11">Cytoplasm</location>
    </subcellularLocation>
</comment>
<dbReference type="HAMAP" id="MF_01807">
    <property type="entry name" value="Recomb_XerD"/>
    <property type="match status" value="1"/>
</dbReference>
<dbReference type="EMBL" id="CABIKM010000001">
    <property type="protein sequence ID" value="VUZ83660.1"/>
    <property type="molecule type" value="Genomic_DNA"/>
</dbReference>
<name>A0A564ZEH7_9BACT</name>
<evidence type="ECO:0000256" key="5">
    <source>
        <dbReference type="ARBA" id="ARBA00022618"/>
    </source>
</evidence>
<accession>A0A564ZEH7</accession>
<dbReference type="PROSITE" id="PS51898">
    <property type="entry name" value="TYR_RECOMBINASE"/>
    <property type="match status" value="1"/>
</dbReference>
<dbReference type="InterPro" id="IPR004107">
    <property type="entry name" value="Integrase_SAM-like_N"/>
</dbReference>
<keyword evidence="10 11" id="KW-0131">Cell cycle</keyword>
<dbReference type="SUPFAM" id="SSF56349">
    <property type="entry name" value="DNA breaking-rejoining enzymes"/>
    <property type="match status" value="1"/>
</dbReference>
<dbReference type="NCBIfam" id="NF001399">
    <property type="entry name" value="PRK00283.1"/>
    <property type="match status" value="1"/>
</dbReference>
<dbReference type="PANTHER" id="PTHR30349:SF81">
    <property type="entry name" value="TYROSINE RECOMBINASE XERC"/>
    <property type="match status" value="1"/>
</dbReference>
<evidence type="ECO:0000256" key="11">
    <source>
        <dbReference type="HAMAP-Rule" id="MF_01807"/>
    </source>
</evidence>
<evidence type="ECO:0000256" key="3">
    <source>
        <dbReference type="ARBA" id="ARBA00015810"/>
    </source>
</evidence>
<dbReference type="GO" id="GO:0005737">
    <property type="term" value="C:cytoplasm"/>
    <property type="evidence" value="ECO:0007669"/>
    <property type="project" value="UniProtKB-SubCell"/>
</dbReference>
<dbReference type="Gene3D" id="1.10.150.130">
    <property type="match status" value="1"/>
</dbReference>
<protein>
    <recommendedName>
        <fullName evidence="3 11">Tyrosine recombinase XerD</fullName>
    </recommendedName>
</protein>
<dbReference type="NCBIfam" id="NF040815">
    <property type="entry name" value="recomb_XerA_Arch"/>
    <property type="match status" value="1"/>
</dbReference>
<evidence type="ECO:0000256" key="10">
    <source>
        <dbReference type="ARBA" id="ARBA00023306"/>
    </source>
</evidence>
<feature type="active site" evidence="11">
    <location>
        <position position="244"/>
    </location>
</feature>
<evidence type="ECO:0000256" key="8">
    <source>
        <dbReference type="ARBA" id="ARBA00023125"/>
    </source>
</evidence>
<dbReference type="Pfam" id="PF00589">
    <property type="entry name" value="Phage_integrase"/>
    <property type="match status" value="1"/>
</dbReference>
<evidence type="ECO:0000256" key="9">
    <source>
        <dbReference type="ARBA" id="ARBA00023172"/>
    </source>
</evidence>
<feature type="active site" description="O-(3'-phospho-DNA)-tyrosine intermediate" evidence="11">
    <location>
        <position position="276"/>
    </location>
</feature>
<sequence>MDNLIEEYLRYLAVERGLAENTLAAYERDLRRIVGHFKQTGAGSLQEVSRGQIARLLLTLREEGLSPRTVARHTSSLRGLYRYLLTQGYVKEDPTAHLESSSPWVRLPGVLSQEEVERLLATPPTSHPLGLRDKAMLELLYAAGLRVTEMVTLRLSDVDLEVGFVRCQGKGGKDRVVPLGRNAQAAVRRYLETSRSHLQRGRSSSTLFLNRSGYPLTRQGVWKLLRAYATAAGIDRRVTPHTLRHSFATHLLERGADLRAVQVMLGHADISTTQIYTHVSRAHLKTIYNRYHPRA</sequence>
<comment type="similarity">
    <text evidence="2 11">Belongs to the 'phage' integrase family. XerD subfamily.</text>
</comment>
<evidence type="ECO:0000259" key="12">
    <source>
        <dbReference type="PROSITE" id="PS51898"/>
    </source>
</evidence>
<comment type="subunit">
    <text evidence="11">Forms a cyclic heterotetrameric complex composed of two molecules of XerC and two molecules of XerD.</text>
</comment>
<keyword evidence="5 11" id="KW-0132">Cell division</keyword>
<dbReference type="NCBIfam" id="TIGR02225">
    <property type="entry name" value="recomb_XerD"/>
    <property type="match status" value="1"/>
</dbReference>
<keyword evidence="9 11" id="KW-0233">DNA recombination</keyword>
<dbReference type="Proteomes" id="UP000334340">
    <property type="component" value="Unassembled WGS sequence"/>
</dbReference>
<dbReference type="InterPro" id="IPR011932">
    <property type="entry name" value="Recomb_XerD"/>
</dbReference>
<dbReference type="InterPro" id="IPR011010">
    <property type="entry name" value="DNA_brk_join_enz"/>
</dbReference>
<gene>
    <name evidence="11" type="primary">xerD</name>
    <name evidence="14" type="ORF">MELA_00013</name>
</gene>
<evidence type="ECO:0000256" key="1">
    <source>
        <dbReference type="ARBA" id="ARBA00004496"/>
    </source>
</evidence>
<keyword evidence="4 11" id="KW-0963">Cytoplasm</keyword>
<proteinExistence type="inferred from homology"/>
<dbReference type="GO" id="GO:0009037">
    <property type="term" value="F:tyrosine-based site-specific recombinase activity"/>
    <property type="evidence" value="ECO:0007669"/>
    <property type="project" value="UniProtKB-UniRule"/>
</dbReference>
<dbReference type="InterPro" id="IPR002104">
    <property type="entry name" value="Integrase_catalytic"/>
</dbReference>
<keyword evidence="7 11" id="KW-0229">DNA integration</keyword>
<evidence type="ECO:0000256" key="6">
    <source>
        <dbReference type="ARBA" id="ARBA00022829"/>
    </source>
</evidence>
<dbReference type="InterPro" id="IPR050090">
    <property type="entry name" value="Tyrosine_recombinase_XerCD"/>
</dbReference>
<feature type="active site" evidence="11">
    <location>
        <position position="267"/>
    </location>
</feature>
<dbReference type="GO" id="GO:0051301">
    <property type="term" value="P:cell division"/>
    <property type="evidence" value="ECO:0007669"/>
    <property type="project" value="UniProtKB-KW"/>
</dbReference>
<feature type="domain" description="Tyr recombinase" evidence="12">
    <location>
        <begin position="106"/>
        <end position="289"/>
    </location>
</feature>
<evidence type="ECO:0000256" key="2">
    <source>
        <dbReference type="ARBA" id="ARBA00010450"/>
    </source>
</evidence>
<dbReference type="HAMAP" id="MF_01808">
    <property type="entry name" value="Recomb_XerC_XerD"/>
    <property type="match status" value="1"/>
</dbReference>
<dbReference type="PANTHER" id="PTHR30349">
    <property type="entry name" value="PHAGE INTEGRASE-RELATED"/>
    <property type="match status" value="1"/>
</dbReference>
<dbReference type="InterPro" id="IPR013762">
    <property type="entry name" value="Integrase-like_cat_sf"/>
</dbReference>
<dbReference type="GO" id="GO:0006313">
    <property type="term" value="P:DNA transposition"/>
    <property type="evidence" value="ECO:0007669"/>
    <property type="project" value="UniProtKB-UniRule"/>
</dbReference>
<evidence type="ECO:0000259" key="13">
    <source>
        <dbReference type="PROSITE" id="PS51900"/>
    </source>
</evidence>
<dbReference type="AlphaFoldDB" id="A0A564ZEH7"/>
<reference evidence="14 15" key="1">
    <citation type="submission" date="2019-07" db="EMBL/GenBank/DDBJ databases">
        <authorList>
            <person name="Cremers G."/>
        </authorList>
    </citation>
    <scope>NUCLEOTIDE SEQUENCE [LARGE SCALE GENOMIC DNA]</scope>
</reference>
<keyword evidence="6 11" id="KW-0159">Chromosome partition</keyword>
<organism evidence="14 15">
    <name type="scientific">Candidatus Methylomirabilis lanthanidiphila</name>
    <dbReference type="NCBI Taxonomy" id="2211376"/>
    <lineage>
        <taxon>Bacteria</taxon>
        <taxon>Candidatus Methylomirabilota</taxon>
        <taxon>Candidatus Methylomirabilia</taxon>
        <taxon>Candidatus Methylomirabilales</taxon>
        <taxon>Candidatus Methylomirabilaceae</taxon>
        <taxon>Candidatus Methylomirabilis</taxon>
    </lineage>
</organism>
<dbReference type="InterPro" id="IPR023009">
    <property type="entry name" value="Tyrosine_recombinase_XerC/XerD"/>
</dbReference>
<feature type="active site" evidence="11">
    <location>
        <position position="241"/>
    </location>
</feature>
<dbReference type="PROSITE" id="PS51900">
    <property type="entry name" value="CB"/>
    <property type="match status" value="1"/>
</dbReference>
<dbReference type="CDD" id="cd00798">
    <property type="entry name" value="INT_XerDC_C"/>
    <property type="match status" value="1"/>
</dbReference>
<evidence type="ECO:0000313" key="15">
    <source>
        <dbReference type="Proteomes" id="UP000334340"/>
    </source>
</evidence>